<dbReference type="InParanoid" id="A0A152A899"/>
<proteinExistence type="predicted"/>
<evidence type="ECO:0000313" key="1">
    <source>
        <dbReference type="EMBL" id="KYR02470.1"/>
    </source>
</evidence>
<organism evidence="1 2">
    <name type="scientific">Tieghemostelium lacteum</name>
    <name type="common">Slime mold</name>
    <name type="synonym">Dictyostelium lacteum</name>
    <dbReference type="NCBI Taxonomy" id="361077"/>
    <lineage>
        <taxon>Eukaryota</taxon>
        <taxon>Amoebozoa</taxon>
        <taxon>Evosea</taxon>
        <taxon>Eumycetozoa</taxon>
        <taxon>Dictyostelia</taxon>
        <taxon>Dictyosteliales</taxon>
        <taxon>Raperosteliaceae</taxon>
        <taxon>Tieghemostelium</taxon>
    </lineage>
</organism>
<sequence length="562" mass="65380">MTLSRLLIKRIIEDYIDKDGNDSIHFYYYLIKKLSLVSKEWSTFVVPLVQYGNLTTTQKKHHCLFLLKCLERGCKFKSIKGLYFTSQMDPLIIQRFFKAIDQNTAFNPTLPLVDIDLDKLDRNFMTDTLTVASYDNNSKNYQQIIDYITLHIPHFREGIKKLCILNANEITIAGQPVNDIIERYQVENMYFTGDCFGGDLIGSHLKVLLLQVSVIDRKDNQDDFFYQLSKNLPLIEQFAIKILYNYTGDTILKAFVGHKTLKSLKVKCIFYRENTDNLYQLITTTPIEYLSLDVRINTSDGTIHSINTPSALQNFKITSDFNLAKKWSVQSNLRVINCSELSEGIAKSVLSYHRNVTKLNIARLDSYGINGIIKLLSNSQIQFIKMGSIIKIYRTPESYNYIHNLCNAIESSQLKLVTLIGQIKSKFTPESGNFYVRDTVKYHDSEDIENDHLNLFLDTSKVRDICLLTHLSFEELTELLRKIFSKTHIRAIEINNINFSLTKQQIKQLKSQVRQYYSQSQYSIHPSLLVLKYIENDLHLENTNIKPKYIYKQLKNVWKYLK</sequence>
<protein>
    <submittedName>
        <fullName evidence="1">Uncharacterized protein</fullName>
    </submittedName>
</protein>
<dbReference type="EMBL" id="LODT01000004">
    <property type="protein sequence ID" value="KYR02470.1"/>
    <property type="molecule type" value="Genomic_DNA"/>
</dbReference>
<dbReference type="Proteomes" id="UP000076078">
    <property type="component" value="Unassembled WGS sequence"/>
</dbReference>
<evidence type="ECO:0000313" key="2">
    <source>
        <dbReference type="Proteomes" id="UP000076078"/>
    </source>
</evidence>
<gene>
    <name evidence="1" type="ORF">DLAC_01311</name>
</gene>
<keyword evidence="2" id="KW-1185">Reference proteome</keyword>
<dbReference type="AlphaFoldDB" id="A0A152A899"/>
<name>A0A152A899_TIELA</name>
<comment type="caution">
    <text evidence="1">The sequence shown here is derived from an EMBL/GenBank/DDBJ whole genome shotgun (WGS) entry which is preliminary data.</text>
</comment>
<reference evidence="1 2" key="1">
    <citation type="submission" date="2015-12" db="EMBL/GenBank/DDBJ databases">
        <title>Dictyostelia acquired genes for synthesis and detection of signals that induce cell-type specialization by lateral gene transfer from prokaryotes.</title>
        <authorList>
            <person name="Gloeckner G."/>
            <person name="Schaap P."/>
        </authorList>
    </citation>
    <scope>NUCLEOTIDE SEQUENCE [LARGE SCALE GENOMIC DNA]</scope>
    <source>
        <strain evidence="1 2">TK</strain>
    </source>
</reference>
<accession>A0A152A899</accession>